<feature type="compositionally biased region" description="Polar residues" evidence="1">
    <location>
        <begin position="7"/>
        <end position="21"/>
    </location>
</feature>
<organism evidence="2 3">
    <name type="scientific">Diplocarpon coronariae</name>
    <dbReference type="NCBI Taxonomy" id="2795749"/>
    <lineage>
        <taxon>Eukaryota</taxon>
        <taxon>Fungi</taxon>
        <taxon>Dikarya</taxon>
        <taxon>Ascomycota</taxon>
        <taxon>Pezizomycotina</taxon>
        <taxon>Leotiomycetes</taxon>
        <taxon>Helotiales</taxon>
        <taxon>Drepanopezizaceae</taxon>
        <taxon>Diplocarpon</taxon>
    </lineage>
</organism>
<feature type="compositionally biased region" description="Basic and acidic residues" evidence="1">
    <location>
        <begin position="52"/>
        <end position="80"/>
    </location>
</feature>
<protein>
    <submittedName>
        <fullName evidence="2">Uncharacterized protein</fullName>
    </submittedName>
</protein>
<evidence type="ECO:0000313" key="3">
    <source>
        <dbReference type="Proteomes" id="UP000242519"/>
    </source>
</evidence>
<evidence type="ECO:0000313" key="2">
    <source>
        <dbReference type="EMBL" id="OWP01898.1"/>
    </source>
</evidence>
<dbReference type="OrthoDB" id="3564355at2759"/>
<dbReference type="InParanoid" id="A0A218Z1T2"/>
<proteinExistence type="predicted"/>
<feature type="compositionally biased region" description="Polar residues" evidence="1">
    <location>
        <begin position="227"/>
        <end position="243"/>
    </location>
</feature>
<feature type="compositionally biased region" description="Basic and acidic residues" evidence="1">
    <location>
        <begin position="94"/>
        <end position="157"/>
    </location>
</feature>
<keyword evidence="3" id="KW-1185">Reference proteome</keyword>
<feature type="region of interest" description="Disordered" evidence="1">
    <location>
        <begin position="1"/>
        <end position="80"/>
    </location>
</feature>
<dbReference type="EMBL" id="MZNU01000257">
    <property type="protein sequence ID" value="OWP01898.1"/>
    <property type="molecule type" value="Genomic_DNA"/>
</dbReference>
<feature type="region of interest" description="Disordered" evidence="1">
    <location>
        <begin position="94"/>
        <end position="200"/>
    </location>
</feature>
<reference evidence="2 3" key="1">
    <citation type="submission" date="2017-04" db="EMBL/GenBank/DDBJ databases">
        <title>Draft genome sequence of Marssonina coronaria NL1: causal agent of apple blotch.</title>
        <authorList>
            <person name="Cheng Q."/>
        </authorList>
    </citation>
    <scope>NUCLEOTIDE SEQUENCE [LARGE SCALE GENOMIC DNA]</scope>
    <source>
        <strain evidence="2 3">NL1</strain>
    </source>
</reference>
<dbReference type="AlphaFoldDB" id="A0A218Z1T2"/>
<feature type="region of interest" description="Disordered" evidence="1">
    <location>
        <begin position="215"/>
        <end position="243"/>
    </location>
</feature>
<sequence>MGLFGSAQPSLKDAQNFTTKSRPALPRSKSSKATRDSETALAKTPSGTKFETAAKKHEAAAKKHEELRKQEEAKQREATKEALKCAEATAKMVEEAQKARVSLKTEAEKKVEEAKSQKKALKIEAAKKKEEAKQEKKAKKQEAAKKKDETKNSRESKSAAPSLKSKKSGFFSRTKTNEPAPPPTNLIKTPNSEIDGSQIAGLKLKMKKGADITLLDVPKGSKKEQRPTLSTANSASSCNCVEE</sequence>
<accession>A0A218Z1T2</accession>
<feature type="compositionally biased region" description="Polar residues" evidence="1">
    <location>
        <begin position="186"/>
        <end position="195"/>
    </location>
</feature>
<gene>
    <name evidence="2" type="ORF">B2J93_4748</name>
</gene>
<name>A0A218Z1T2_9HELO</name>
<evidence type="ECO:0000256" key="1">
    <source>
        <dbReference type="SAM" id="MobiDB-lite"/>
    </source>
</evidence>
<comment type="caution">
    <text evidence="2">The sequence shown here is derived from an EMBL/GenBank/DDBJ whole genome shotgun (WGS) entry which is preliminary data.</text>
</comment>
<dbReference type="Proteomes" id="UP000242519">
    <property type="component" value="Unassembled WGS sequence"/>
</dbReference>